<keyword evidence="4" id="KW-1185">Reference proteome</keyword>
<reference evidence="3" key="1">
    <citation type="submission" date="2022-08" db="EMBL/GenBank/DDBJ databases">
        <title>Novel sulfate-reducing endosymbionts in the free-living metamonad Anaeramoeba.</title>
        <authorList>
            <person name="Jerlstrom-Hultqvist J."/>
            <person name="Cepicka I."/>
            <person name="Gallot-Lavallee L."/>
            <person name="Salas-Leiva D."/>
            <person name="Curtis B.A."/>
            <person name="Zahonova K."/>
            <person name="Pipaliya S."/>
            <person name="Dacks J."/>
            <person name="Roger A.J."/>
        </authorList>
    </citation>
    <scope>NUCLEOTIDE SEQUENCE</scope>
    <source>
        <strain evidence="3">Schooner1</strain>
    </source>
</reference>
<comment type="caution">
    <text evidence="3">The sequence shown here is derived from an EMBL/GenBank/DDBJ whole genome shotgun (WGS) entry which is preliminary data.</text>
</comment>
<evidence type="ECO:0000313" key="3">
    <source>
        <dbReference type="EMBL" id="KAJ6234766.1"/>
    </source>
</evidence>
<feature type="region of interest" description="Disordered" evidence="2">
    <location>
        <begin position="830"/>
        <end position="884"/>
    </location>
</feature>
<feature type="region of interest" description="Disordered" evidence="2">
    <location>
        <begin position="59"/>
        <end position="83"/>
    </location>
</feature>
<dbReference type="Proteomes" id="UP001150062">
    <property type="component" value="Unassembled WGS sequence"/>
</dbReference>
<name>A0ABQ8XQF5_9EUKA</name>
<protein>
    <submittedName>
        <fullName evidence="3">N-acetyltransferase eco</fullName>
    </submittedName>
</protein>
<keyword evidence="1" id="KW-0175">Coiled coil</keyword>
<proteinExistence type="predicted"/>
<accession>A0ABQ8XQF5</accession>
<evidence type="ECO:0000256" key="1">
    <source>
        <dbReference type="SAM" id="Coils"/>
    </source>
</evidence>
<dbReference type="EMBL" id="JAOAOG010000269">
    <property type="protein sequence ID" value="KAJ6234766.1"/>
    <property type="molecule type" value="Genomic_DNA"/>
</dbReference>
<evidence type="ECO:0000313" key="4">
    <source>
        <dbReference type="Proteomes" id="UP001150062"/>
    </source>
</evidence>
<organism evidence="3 4">
    <name type="scientific">Anaeramoeba flamelloides</name>
    <dbReference type="NCBI Taxonomy" id="1746091"/>
    <lineage>
        <taxon>Eukaryota</taxon>
        <taxon>Metamonada</taxon>
        <taxon>Anaeramoebidae</taxon>
        <taxon>Anaeramoeba</taxon>
    </lineage>
</organism>
<sequence length="1038" mass="122474">MTDQTKIPFPMNKHPLKYKTDTFQYYPEKEPQLPDTFGSTRRSKKYCVWHATQMKHYQLDQKRKESSIIPKEKEKEKDKREEKKIENKTIDIEHEEDQVEVVEIEQIEKEKETQTQTGNEIEIEIVKEKEKEKETSKKKKKKKKDPDYVDQDECYSDEEQVNTLNIRKNLLKLNESYLTNHEHIKAYGEISPYKLTDSFKDQYFLINELVLLKILQLQFCPDCKQIIKFKKFIRIKKSPSTLFECTACKKQLRIHLFTKSLLDDIPQEKKLFLLSVVLSGGFYSTYKEQTEILNFNKMNEKHFYKYFKKITIAVDSIFEGLIKNNILKFNIDISNLRLKFDAGWSHRGHNAGECSYAIYEATNNCIFDVLTCNSQEFTGKSGEMESFLCEKFCKNLIVKNFLIGENNKKNKTKKPLYNLTHAIVDGDVKIKKIFQKYFPKCIIVIDLNHFIKNLRKKIQTSGYKIFKKISFPFTNWIRGLLKKSLTKEFFEIEISVSVFHYVGYHELCQHSKENLKKKYFQNELDFLKEAENTCDQKLIKDKMEKLIDLLGKFSFKTNYNFPILQLEDTQLLKDYIYSIKNKTSKLLEKYNIIQNKFKNKKLTSTGLEKMFDYKINCVNIENSLENETFINDINRLKKIFNLIDNLKPEKIFSMSTQLVTKSEEIINNTKEQSALNFFINFVKSEILENIQDIFESNSTCVNESFMRSRLKWCPKTRNSPKQFNTRTKFAGLEREDPHWKSKLLYKLGIRIPSIQILSENKRWANKKKYFYDKKSQSISERDTNEDFSRTLIIKILNYPSIKAQLKNIIKNPEPGLILVKLKTKEKLTKEKQKNIANEGDINRCSGRGKDSGRVGGGKERSRRRGRGRGGRKRGKANKANTAKQLVYLKHGIQTRSQTKKLGKMNRLPIEKINKKIRKNSTVPNFQKNHPQLSAFIQIPQLQCQKKQKIFKKINNKIQKRAMAPKMKRTYTTGSQYLDIKKPLDLTNTVFKTKFSNTAWKVVREYFDLKPSTYFVDPAIPKKQLTTNPIRIFNLFNQY</sequence>
<feature type="compositionally biased region" description="Basic and acidic residues" evidence="2">
    <location>
        <begin position="847"/>
        <end position="859"/>
    </location>
</feature>
<evidence type="ECO:0000256" key="2">
    <source>
        <dbReference type="SAM" id="MobiDB-lite"/>
    </source>
</evidence>
<gene>
    <name evidence="3" type="ORF">M0813_29359</name>
</gene>
<feature type="compositionally biased region" description="Basic residues" evidence="2">
    <location>
        <begin position="860"/>
        <end position="876"/>
    </location>
</feature>
<feature type="coiled-coil region" evidence="1">
    <location>
        <begin position="85"/>
        <end position="124"/>
    </location>
</feature>